<proteinExistence type="predicted"/>
<reference evidence="2 3" key="1">
    <citation type="journal article" date="2014" name="Agronomy (Basel)">
        <title>A Draft Genome Sequence for Ensete ventricosum, the Drought-Tolerant Tree Against Hunger.</title>
        <authorList>
            <person name="Harrison J."/>
            <person name="Moore K.A."/>
            <person name="Paszkiewicz K."/>
            <person name="Jones T."/>
            <person name="Grant M."/>
            <person name="Ambacheew D."/>
            <person name="Muzemil S."/>
            <person name="Studholme D.J."/>
        </authorList>
    </citation>
    <scope>NUCLEOTIDE SEQUENCE [LARGE SCALE GENOMIC DNA]</scope>
</reference>
<feature type="region of interest" description="Disordered" evidence="1">
    <location>
        <begin position="133"/>
        <end position="153"/>
    </location>
</feature>
<protein>
    <submittedName>
        <fullName evidence="2">Uncharacterized protein</fullName>
    </submittedName>
</protein>
<evidence type="ECO:0000256" key="1">
    <source>
        <dbReference type="SAM" id="MobiDB-lite"/>
    </source>
</evidence>
<sequence length="201" mass="21624">MTDPGFPSPASNPAPFVVTIEAFLGLTSQVQALAGMVQTIVIYLPQLIYSTTHQSAPPTAFPQTESPRQVTEAQAASPTPALARSISRSCGLVQTGPDFDTLSSDTADSLREQVHQVYQRLDEIQKEVLKSRGEIGESSKGGSPFTPEIQGKPLPATFRLPILEPYDGSSDPTEHITAFRAQMALYDTSDAVMCRAFPTTP</sequence>
<comment type="caution">
    <text evidence="2">The sequence shown here is derived from an EMBL/GenBank/DDBJ whole genome shotgun (WGS) entry which is preliminary data.</text>
</comment>
<dbReference type="PANTHER" id="PTHR33223:SF10">
    <property type="entry name" value="AMINOTRANSFERASE-LIKE PLANT MOBILE DOMAIN-CONTAINING PROTEIN"/>
    <property type="match status" value="1"/>
</dbReference>
<dbReference type="AlphaFoldDB" id="A0A426YLD3"/>
<organism evidence="2 3">
    <name type="scientific">Ensete ventricosum</name>
    <name type="common">Abyssinian banana</name>
    <name type="synonym">Musa ensete</name>
    <dbReference type="NCBI Taxonomy" id="4639"/>
    <lineage>
        <taxon>Eukaryota</taxon>
        <taxon>Viridiplantae</taxon>
        <taxon>Streptophyta</taxon>
        <taxon>Embryophyta</taxon>
        <taxon>Tracheophyta</taxon>
        <taxon>Spermatophyta</taxon>
        <taxon>Magnoliopsida</taxon>
        <taxon>Liliopsida</taxon>
        <taxon>Zingiberales</taxon>
        <taxon>Musaceae</taxon>
        <taxon>Ensete</taxon>
    </lineage>
</organism>
<dbReference type="Proteomes" id="UP000287651">
    <property type="component" value="Unassembled WGS sequence"/>
</dbReference>
<accession>A0A426YLD3</accession>
<dbReference type="PANTHER" id="PTHR33223">
    <property type="entry name" value="CCHC-TYPE DOMAIN-CONTAINING PROTEIN"/>
    <property type="match status" value="1"/>
</dbReference>
<feature type="region of interest" description="Disordered" evidence="1">
    <location>
        <begin position="54"/>
        <end position="81"/>
    </location>
</feature>
<gene>
    <name evidence="2" type="ORF">B296_00047203</name>
</gene>
<evidence type="ECO:0000313" key="3">
    <source>
        <dbReference type="Proteomes" id="UP000287651"/>
    </source>
</evidence>
<name>A0A426YLD3_ENSVE</name>
<dbReference type="EMBL" id="AMZH03011616">
    <property type="protein sequence ID" value="RRT52537.1"/>
    <property type="molecule type" value="Genomic_DNA"/>
</dbReference>
<feature type="compositionally biased region" description="Polar residues" evidence="1">
    <location>
        <begin position="54"/>
        <end position="77"/>
    </location>
</feature>
<evidence type="ECO:0000313" key="2">
    <source>
        <dbReference type="EMBL" id="RRT52537.1"/>
    </source>
</evidence>